<comment type="similarity">
    <text evidence="2">Belongs to the NRDE2 family.</text>
</comment>
<evidence type="ECO:0000256" key="2">
    <source>
        <dbReference type="ARBA" id="ARBA00009265"/>
    </source>
</evidence>
<organism evidence="5 6">
    <name type="scientific">Albugo candida</name>
    <dbReference type="NCBI Taxonomy" id="65357"/>
    <lineage>
        <taxon>Eukaryota</taxon>
        <taxon>Sar</taxon>
        <taxon>Stramenopiles</taxon>
        <taxon>Oomycota</taxon>
        <taxon>Peronosporomycetes</taxon>
        <taxon>Albuginales</taxon>
        <taxon>Albuginaceae</taxon>
        <taxon>Albugo</taxon>
    </lineage>
</organism>
<sequence>MGSHSVGSDDDWLTIGSSFDNLADNGVHSCNDEDNGGDAGTLLLVRKRKEQSKTKSKKKDKRDHKRLRRQRKQKESRSSLDKLSYHSHATKTLHRDSSLYHTVDTIGDDENLFYGTLSKKDAPMYYLNKRSNLRENVPIIRYYDKQGTEATVNLDDDCYVDRSISSEHDLDLVSFIPLNSRSAISFRNEVKDTDNYLKQRKEVFDIQLQQNPNDIETWVDYICFQSKKHHSDGSESLHRSVRRNKSTSLVSAQSFYAKKALAHNKDSKVLERLWLQLDLYLAEIESKDSIGSCGQESLQRRIEELLILYPSSEYLWRRLIQCQQQNFSDFTVSAIRDTFARLIATYRTKVSHPTSTTSLQPDAIDTESNESNIDKLLRFHCLYCRFERKAGYTERAIANAKTLMDYNKYLSNRRKHQPTASNDSHLSLWREFHTQYWKSDQLQGEDQTSRSEVSEVRFYSFPTSLKPPHTFAGALNDHLDRQWSTLKAGIIPHAAVLTKNHEQSMLEDSLCHSHDSIEPVLCDKPAKHIGDTAPVSSEDQTVYSNLHGYRIQLGKVNDGAEYESILHELRNGLCKTNGQHSTGRKQRRAQSTKENMIERLRDERIDHLKSYKMLEEDIYFDWLHQEFIRSTCHWMPLNPNHAGHKALLSEQPERAILSEETLPFVFPVADDQQIKLITNLLEQCGVKDKNLVLPTLYIDDFKEYEVLAQPLLSILTQIENEKERLRMEIPLENRLTLLQDSLLSTIVITDSTVLYDDMKQEFVRSILMSPFDEGAEYSQFTYMKLLTMYFEFEVLIARVVQEDHNRCKEEVSSFIQDQQTRCLQLMSKYDIILSSAQNTAHKTHDAEVVGITAFALYAISVGNIKQANKLCDRSLASIRDRARQNSSYPKNFHFLIFLRSRNELWRPILRSHAPEQLKSSRLKTLYILGFGLINAPPFLESLEKIAAKKGNELVQYLDSILSDCITSLIIDSYRSEVDTALCACTKHQSGTAQCQWWGRCCSVGHTLHNLCLAIYAADGFGAAKMEYEKYINTKEISSELNVCCHHEWITLSYLEFLSRHQASQASPTLTPHAWSEQVANAAIKYPKDLHLRLLADSVGGRSLVVSQPLRRFFAKAHQRAERQFSSLKISEWLFFLLCEIMRLERVVNVHNYPVDDSNQRDFTESCCLWHHWKCNRAGVDRVRNLFEEMVEGNQMRQCALFWRLYLRFEVAMGKIGAAKKVFYRGLSVCPWSRALYLDGLAVCRPYFSERECDDVVQWMVAGGLNIRKELE</sequence>
<evidence type="ECO:0000256" key="4">
    <source>
        <dbReference type="SAM" id="MobiDB-lite"/>
    </source>
</evidence>
<feature type="compositionally biased region" description="Basic residues" evidence="4">
    <location>
        <begin position="45"/>
        <end position="72"/>
    </location>
</feature>
<dbReference type="Proteomes" id="UP000053237">
    <property type="component" value="Unassembled WGS sequence"/>
</dbReference>
<dbReference type="PANTHER" id="PTHR13471">
    <property type="entry name" value="TETRATRICOPEPTIDE-LIKE HELICAL"/>
    <property type="match status" value="1"/>
</dbReference>
<feature type="compositionally biased region" description="Basic and acidic residues" evidence="4">
    <location>
        <begin position="73"/>
        <end position="84"/>
    </location>
</feature>
<dbReference type="GO" id="GO:0031048">
    <property type="term" value="P:regulatory ncRNA-mediated heterochromatin formation"/>
    <property type="evidence" value="ECO:0007669"/>
    <property type="project" value="TreeGrafter"/>
</dbReference>
<keyword evidence="3" id="KW-0539">Nucleus</keyword>
<dbReference type="AlphaFoldDB" id="A0A024GC16"/>
<keyword evidence="6" id="KW-1185">Reference proteome</keyword>
<reference evidence="5 6" key="1">
    <citation type="submission" date="2012-05" db="EMBL/GenBank/DDBJ databases">
        <title>Recombination and specialization in a pathogen metapopulation.</title>
        <authorList>
            <person name="Gardiner A."/>
            <person name="Kemen E."/>
            <person name="Schultz-Larsen T."/>
            <person name="MacLean D."/>
            <person name="Van Oosterhout C."/>
            <person name="Jones J.D.G."/>
        </authorList>
    </citation>
    <scope>NUCLEOTIDE SEQUENCE [LARGE SCALE GENOMIC DNA]</scope>
    <source>
        <strain evidence="5 6">Ac Nc2</strain>
    </source>
</reference>
<evidence type="ECO:0000313" key="6">
    <source>
        <dbReference type="Proteomes" id="UP000053237"/>
    </source>
</evidence>
<evidence type="ECO:0008006" key="7">
    <source>
        <dbReference type="Google" id="ProtNLM"/>
    </source>
</evidence>
<dbReference type="Pfam" id="PF08424">
    <property type="entry name" value="NRDE-2"/>
    <property type="match status" value="1"/>
</dbReference>
<dbReference type="InParanoid" id="A0A024GC16"/>
<dbReference type="STRING" id="65357.A0A024GC16"/>
<proteinExistence type="inferred from homology"/>
<evidence type="ECO:0000256" key="3">
    <source>
        <dbReference type="ARBA" id="ARBA00023242"/>
    </source>
</evidence>
<feature type="region of interest" description="Disordered" evidence="4">
    <location>
        <begin position="30"/>
        <end position="87"/>
    </location>
</feature>
<evidence type="ECO:0000256" key="1">
    <source>
        <dbReference type="ARBA" id="ARBA00004123"/>
    </source>
</evidence>
<accession>A0A024GC16</accession>
<evidence type="ECO:0000313" key="5">
    <source>
        <dbReference type="EMBL" id="CCI44378.1"/>
    </source>
</evidence>
<dbReference type="PANTHER" id="PTHR13471:SF0">
    <property type="entry name" value="NUCLEAR EXOSOME REGULATOR NRDE2"/>
    <property type="match status" value="1"/>
</dbReference>
<dbReference type="EMBL" id="CAIX01000069">
    <property type="protein sequence ID" value="CCI44378.1"/>
    <property type="molecule type" value="Genomic_DNA"/>
</dbReference>
<dbReference type="InterPro" id="IPR013633">
    <property type="entry name" value="NRDE-2"/>
</dbReference>
<comment type="caution">
    <text evidence="5">The sequence shown here is derived from an EMBL/GenBank/DDBJ whole genome shotgun (WGS) entry which is preliminary data.</text>
</comment>
<gene>
    <name evidence="5" type="ORF">BN9_051870</name>
</gene>
<dbReference type="OrthoDB" id="297219at2759"/>
<name>A0A024GC16_9STRA</name>
<protein>
    <recommendedName>
        <fullName evidence="7">Suppressor of forked domain-containing protein</fullName>
    </recommendedName>
</protein>
<dbReference type="GO" id="GO:0071013">
    <property type="term" value="C:catalytic step 2 spliceosome"/>
    <property type="evidence" value="ECO:0007669"/>
    <property type="project" value="TreeGrafter"/>
</dbReference>
<comment type="subcellular location">
    <subcellularLocation>
        <location evidence="1">Nucleus</location>
    </subcellularLocation>
</comment>
<dbReference type="GO" id="GO:1902369">
    <property type="term" value="P:negative regulation of RNA catabolic process"/>
    <property type="evidence" value="ECO:0007669"/>
    <property type="project" value="TreeGrafter"/>
</dbReference>